<proteinExistence type="predicted"/>
<gene>
    <name evidence="2" type="ORF">SCHCODRAFT_251507</name>
</gene>
<feature type="region of interest" description="Disordered" evidence="1">
    <location>
        <begin position="35"/>
        <end position="70"/>
    </location>
</feature>
<evidence type="ECO:0000313" key="3">
    <source>
        <dbReference type="Proteomes" id="UP000007431"/>
    </source>
</evidence>
<dbReference type="EMBL" id="GL377311">
    <property type="protein sequence ID" value="EFI93343.1"/>
    <property type="molecule type" value="Genomic_DNA"/>
</dbReference>
<dbReference type="VEuPathDB" id="FungiDB:SCHCODRAFT_0251507"/>
<sequence>MDSFDTLLTAFVDGSLDGETAIEHLILAAASNSTISSHGGVSPTHGASSVTQHLSAHGSPNDGSPLPVNADTIEDYGSYCTIA</sequence>
<organism evidence="3">
    <name type="scientific">Schizophyllum commune (strain H4-8 / FGSC 9210)</name>
    <name type="common">Split gill fungus</name>
    <dbReference type="NCBI Taxonomy" id="578458"/>
    <lineage>
        <taxon>Eukaryota</taxon>
        <taxon>Fungi</taxon>
        <taxon>Dikarya</taxon>
        <taxon>Basidiomycota</taxon>
        <taxon>Agaricomycotina</taxon>
        <taxon>Agaricomycetes</taxon>
        <taxon>Agaricomycetidae</taxon>
        <taxon>Agaricales</taxon>
        <taxon>Schizophyllaceae</taxon>
        <taxon>Schizophyllum</taxon>
    </lineage>
</organism>
<keyword evidence="3" id="KW-1185">Reference proteome</keyword>
<dbReference type="InParanoid" id="D8QF33"/>
<dbReference type="GeneID" id="9592016"/>
<evidence type="ECO:0000256" key="1">
    <source>
        <dbReference type="SAM" id="MobiDB-lite"/>
    </source>
</evidence>
<dbReference type="KEGG" id="scm:SCHCO_0251507"/>
<feature type="compositionally biased region" description="Polar residues" evidence="1">
    <location>
        <begin position="35"/>
        <end position="54"/>
    </location>
</feature>
<protein>
    <submittedName>
        <fullName evidence="2">Pheromone</fullName>
    </submittedName>
</protein>
<dbReference type="HOGENOM" id="CLU_2543886_0_0_1"/>
<reference evidence="2 3" key="1">
    <citation type="journal article" date="2010" name="Nat. Biotechnol.">
        <title>Genome sequence of the model mushroom Schizophyllum commune.</title>
        <authorList>
            <person name="Ohm R.A."/>
            <person name="de Jong J.F."/>
            <person name="Lugones L.G."/>
            <person name="Aerts A."/>
            <person name="Kothe E."/>
            <person name="Stajich J.E."/>
            <person name="de Vries R.P."/>
            <person name="Record E."/>
            <person name="Levasseur A."/>
            <person name="Baker S.E."/>
            <person name="Bartholomew K.A."/>
            <person name="Coutinho P.M."/>
            <person name="Erdmann S."/>
            <person name="Fowler T.J."/>
            <person name="Gathman A.C."/>
            <person name="Lombard V."/>
            <person name="Henrissat B."/>
            <person name="Knabe N."/>
            <person name="Kuees U."/>
            <person name="Lilly W.W."/>
            <person name="Lindquist E."/>
            <person name="Lucas S."/>
            <person name="Magnuson J.K."/>
            <person name="Piumi F."/>
            <person name="Raudaskoski M."/>
            <person name="Salamov A."/>
            <person name="Schmutz J."/>
            <person name="Schwarze F.W.M.R."/>
            <person name="vanKuyk P.A."/>
            <person name="Horton J.S."/>
            <person name="Grigoriev I.V."/>
            <person name="Woesten H.A.B."/>
        </authorList>
    </citation>
    <scope>NUCLEOTIDE SEQUENCE [LARGE SCALE GENOMIC DNA]</scope>
    <source>
        <strain evidence="3">H4-8 / FGSC 9210</strain>
    </source>
</reference>
<dbReference type="Proteomes" id="UP000007431">
    <property type="component" value="Unassembled WGS sequence"/>
</dbReference>
<dbReference type="OrthoDB" id="10407323at2759"/>
<accession>D8QF33</accession>
<name>D8QF33_SCHCM</name>
<evidence type="ECO:0000313" key="2">
    <source>
        <dbReference type="EMBL" id="EFI93343.1"/>
    </source>
</evidence>
<dbReference type="AlphaFoldDB" id="D8QF33"/>